<accession>A0A346AZ90</accession>
<dbReference type="PANTHER" id="PTHR44196:SF1">
    <property type="entry name" value="DEHYDROGENASE_REDUCTASE SDR FAMILY MEMBER 7B"/>
    <property type="match status" value="1"/>
</dbReference>
<dbReference type="GO" id="GO:0016491">
    <property type="term" value="F:oxidoreductase activity"/>
    <property type="evidence" value="ECO:0007669"/>
    <property type="project" value="UniProtKB-KW"/>
</dbReference>
<evidence type="ECO:0000256" key="1">
    <source>
        <dbReference type="ARBA" id="ARBA00006484"/>
    </source>
</evidence>
<dbReference type="OrthoDB" id="9808814at2"/>
<protein>
    <submittedName>
        <fullName evidence="3">KR domain-containing protein</fullName>
    </submittedName>
</protein>
<evidence type="ECO:0000313" key="4">
    <source>
        <dbReference type="Proteomes" id="UP000254337"/>
    </source>
</evidence>
<name>A0A346AZ90_9FIRM</name>
<dbReference type="RefSeq" id="WP_107196084.1">
    <property type="nucleotide sequence ID" value="NZ_CP029462.1"/>
</dbReference>
<reference evidence="3 4" key="1">
    <citation type="submission" date="2018-05" db="EMBL/GenBank/DDBJ databases">
        <title>Complete genome sequence of Megasphaera sp. AJH120T, isolated from the ceca of a chicken.</title>
        <authorList>
            <person name="Maki J."/>
            <person name="Looft T."/>
        </authorList>
    </citation>
    <scope>NUCLEOTIDE SEQUENCE [LARGE SCALE GENOMIC DNA]</scope>
    <source>
        <strain evidence="3 4">AJH120</strain>
    </source>
</reference>
<evidence type="ECO:0000313" key="3">
    <source>
        <dbReference type="EMBL" id="AXL21183.1"/>
    </source>
</evidence>
<dbReference type="AlphaFoldDB" id="A0A346AZ90"/>
<gene>
    <name evidence="3" type="ORF">DKB62_06220</name>
</gene>
<dbReference type="EMBL" id="CP029462">
    <property type="protein sequence ID" value="AXL21183.1"/>
    <property type="molecule type" value="Genomic_DNA"/>
</dbReference>
<keyword evidence="4" id="KW-1185">Reference proteome</keyword>
<dbReference type="SUPFAM" id="SSF51735">
    <property type="entry name" value="NAD(P)-binding Rossmann-fold domains"/>
    <property type="match status" value="1"/>
</dbReference>
<dbReference type="PANTHER" id="PTHR44196">
    <property type="entry name" value="DEHYDROGENASE/REDUCTASE SDR FAMILY MEMBER 7B"/>
    <property type="match status" value="1"/>
</dbReference>
<dbReference type="InterPro" id="IPR036291">
    <property type="entry name" value="NAD(P)-bd_dom_sf"/>
</dbReference>
<organism evidence="3 4">
    <name type="scientific">Megasphaera stantonii</name>
    <dbReference type="NCBI Taxonomy" id="2144175"/>
    <lineage>
        <taxon>Bacteria</taxon>
        <taxon>Bacillati</taxon>
        <taxon>Bacillota</taxon>
        <taxon>Negativicutes</taxon>
        <taxon>Veillonellales</taxon>
        <taxon>Veillonellaceae</taxon>
        <taxon>Megasphaera</taxon>
    </lineage>
</organism>
<sequence length="257" mass="28010">MRQKQIAIITGASSGLGRALAAYLDRSGVDEIWVNSRRAERLEALRQGIKTPMRIIAGDISDEMTIGAFRSALEKENPVVAYYIYAAGFGKIGAAGSIPLSELRQMIGVNDTAAVTLTEVCLPYMAAGSRVAFICSVAAFLPIPYLNVYAGTKAFLYRYGRALSVELAPRRVGVTVVCPYWIRDTEFIAVARQGEDQPYFRRFPFASSTAFVAKTAWDDLQKGKVVSTPGWVASLIRVGAKLLPSALVMKISRILFG</sequence>
<dbReference type="Pfam" id="PF00106">
    <property type="entry name" value="adh_short"/>
    <property type="match status" value="1"/>
</dbReference>
<dbReference type="InterPro" id="IPR002347">
    <property type="entry name" value="SDR_fam"/>
</dbReference>
<dbReference type="Gene3D" id="3.40.50.720">
    <property type="entry name" value="NAD(P)-binding Rossmann-like Domain"/>
    <property type="match status" value="1"/>
</dbReference>
<dbReference type="PROSITE" id="PS00061">
    <property type="entry name" value="ADH_SHORT"/>
    <property type="match status" value="1"/>
</dbReference>
<dbReference type="PRINTS" id="PR00081">
    <property type="entry name" value="GDHRDH"/>
</dbReference>
<dbReference type="GO" id="GO:0016020">
    <property type="term" value="C:membrane"/>
    <property type="evidence" value="ECO:0007669"/>
    <property type="project" value="TreeGrafter"/>
</dbReference>
<dbReference type="InterPro" id="IPR020904">
    <property type="entry name" value="Sc_DH/Rdtase_CS"/>
</dbReference>
<dbReference type="KEGG" id="meg:DKB62_06220"/>
<dbReference type="CDD" id="cd05233">
    <property type="entry name" value="SDR_c"/>
    <property type="match status" value="1"/>
</dbReference>
<comment type="similarity">
    <text evidence="1">Belongs to the short-chain dehydrogenases/reductases (SDR) family.</text>
</comment>
<evidence type="ECO:0000256" key="2">
    <source>
        <dbReference type="ARBA" id="ARBA00023002"/>
    </source>
</evidence>
<proteinExistence type="inferred from homology"/>
<dbReference type="Proteomes" id="UP000254337">
    <property type="component" value="Chromosome"/>
</dbReference>
<keyword evidence="2" id="KW-0560">Oxidoreductase</keyword>